<name>A0A2P5D9Q3_PARAD</name>
<dbReference type="SUPFAM" id="SSF75632">
    <property type="entry name" value="Cullin homology domain"/>
    <property type="match status" value="1"/>
</dbReference>
<evidence type="ECO:0000259" key="2">
    <source>
        <dbReference type="PROSITE" id="PS50069"/>
    </source>
</evidence>
<dbReference type="PROSITE" id="PS50069">
    <property type="entry name" value="CULLIN_2"/>
    <property type="match status" value="1"/>
</dbReference>
<proteinExistence type="inferred from homology"/>
<feature type="domain" description="Cullin family profile" evidence="2">
    <location>
        <begin position="14"/>
        <end position="55"/>
    </location>
</feature>
<dbReference type="InterPro" id="IPR016158">
    <property type="entry name" value="Cullin_homology"/>
</dbReference>
<comment type="caution">
    <text evidence="3">The sequence shown here is derived from an EMBL/GenBank/DDBJ whole genome shotgun (WGS) entry which is preliminary data.</text>
</comment>
<dbReference type="InterPro" id="IPR036390">
    <property type="entry name" value="WH_DNA-bd_sf"/>
</dbReference>
<dbReference type="SUPFAM" id="SSF46785">
    <property type="entry name" value="Winged helix' DNA-binding domain"/>
    <property type="match status" value="1"/>
</dbReference>
<dbReference type="InterPro" id="IPR059120">
    <property type="entry name" value="Cullin-like_AB"/>
</dbReference>
<dbReference type="Proteomes" id="UP000237105">
    <property type="component" value="Unassembled WGS sequence"/>
</dbReference>
<dbReference type="Pfam" id="PF26557">
    <property type="entry name" value="Cullin_AB"/>
    <property type="match status" value="1"/>
</dbReference>
<gene>
    <name evidence="3" type="ORF">PanWU01x14_084810</name>
</gene>
<comment type="similarity">
    <text evidence="1">Belongs to the cullin family.</text>
</comment>
<dbReference type="STRING" id="3476.A0A2P5D9Q3"/>
<dbReference type="GO" id="GO:0006511">
    <property type="term" value="P:ubiquitin-dependent protein catabolic process"/>
    <property type="evidence" value="ECO:0007669"/>
    <property type="project" value="InterPro"/>
</dbReference>
<accession>A0A2P5D9Q3</accession>
<reference evidence="4" key="1">
    <citation type="submission" date="2016-06" db="EMBL/GenBank/DDBJ databases">
        <title>Parallel loss of symbiosis genes in relatives of nitrogen-fixing non-legume Parasponia.</title>
        <authorList>
            <person name="Van Velzen R."/>
            <person name="Holmer R."/>
            <person name="Bu F."/>
            <person name="Rutten L."/>
            <person name="Van Zeijl A."/>
            <person name="Liu W."/>
            <person name="Santuari L."/>
            <person name="Cao Q."/>
            <person name="Sharma T."/>
            <person name="Shen D."/>
            <person name="Roswanjaya Y."/>
            <person name="Wardhani T."/>
            <person name="Kalhor M.S."/>
            <person name="Jansen J."/>
            <person name="Van den Hoogen J."/>
            <person name="Gungor B."/>
            <person name="Hartog M."/>
            <person name="Hontelez J."/>
            <person name="Verver J."/>
            <person name="Yang W.-C."/>
            <person name="Schijlen E."/>
            <person name="Repin R."/>
            <person name="Schilthuizen M."/>
            <person name="Schranz E."/>
            <person name="Heidstra R."/>
            <person name="Miyata K."/>
            <person name="Fedorova E."/>
            <person name="Kohlen W."/>
            <person name="Bisseling T."/>
            <person name="Smit S."/>
            <person name="Geurts R."/>
        </authorList>
    </citation>
    <scope>NUCLEOTIDE SEQUENCE [LARGE SCALE GENOMIC DNA]</scope>
    <source>
        <strain evidence="4">cv. WU1-14</strain>
    </source>
</reference>
<evidence type="ECO:0000313" key="4">
    <source>
        <dbReference type="Proteomes" id="UP000237105"/>
    </source>
</evidence>
<dbReference type="EMBL" id="JXTB01000053">
    <property type="protein sequence ID" value="PON70017.1"/>
    <property type="molecule type" value="Genomic_DNA"/>
</dbReference>
<dbReference type="OrthoDB" id="27073at2759"/>
<dbReference type="InterPro" id="IPR045093">
    <property type="entry name" value="Cullin"/>
</dbReference>
<keyword evidence="4" id="KW-1185">Reference proteome</keyword>
<organism evidence="3 4">
    <name type="scientific">Parasponia andersonii</name>
    <name type="common">Sponia andersonii</name>
    <dbReference type="NCBI Taxonomy" id="3476"/>
    <lineage>
        <taxon>Eukaryota</taxon>
        <taxon>Viridiplantae</taxon>
        <taxon>Streptophyta</taxon>
        <taxon>Embryophyta</taxon>
        <taxon>Tracheophyta</taxon>
        <taxon>Spermatophyta</taxon>
        <taxon>Magnoliopsida</taxon>
        <taxon>eudicotyledons</taxon>
        <taxon>Gunneridae</taxon>
        <taxon>Pentapetalae</taxon>
        <taxon>rosids</taxon>
        <taxon>fabids</taxon>
        <taxon>Rosales</taxon>
        <taxon>Cannabaceae</taxon>
        <taxon>Parasponia</taxon>
    </lineage>
</organism>
<dbReference type="InterPro" id="IPR036317">
    <property type="entry name" value="Cullin_homology_sf"/>
</dbReference>
<evidence type="ECO:0000256" key="1">
    <source>
        <dbReference type="PROSITE-ProRule" id="PRU00330"/>
    </source>
</evidence>
<dbReference type="GO" id="GO:0031625">
    <property type="term" value="F:ubiquitin protein ligase binding"/>
    <property type="evidence" value="ECO:0007669"/>
    <property type="project" value="InterPro"/>
</dbReference>
<sequence>MLRESLRLKPQNWLSTYQAAALLLFNTADRLAHDEIMNELNISSTDLDRTLHSLSCAKYEILKKEPRDKTISPIEVFEFNTQFTNPMRRIRFPLPPIDDRKSLIENVERDRPVGAMFKPDIKTIKKRIDHLITREFLKRDGKMPTC</sequence>
<dbReference type="InterPro" id="IPR036388">
    <property type="entry name" value="WH-like_DNA-bd_sf"/>
</dbReference>
<protein>
    <submittedName>
        <fullName evidence="3">Cullin</fullName>
    </submittedName>
</protein>
<dbReference type="AlphaFoldDB" id="A0A2P5D9Q3"/>
<dbReference type="Gene3D" id="1.10.10.10">
    <property type="entry name" value="Winged helix-like DNA-binding domain superfamily/Winged helix DNA-binding domain"/>
    <property type="match status" value="1"/>
</dbReference>
<evidence type="ECO:0000313" key="3">
    <source>
        <dbReference type="EMBL" id="PON70017.1"/>
    </source>
</evidence>
<dbReference type="PANTHER" id="PTHR11932">
    <property type="entry name" value="CULLIN"/>
    <property type="match status" value="1"/>
</dbReference>
<dbReference type="Gene3D" id="3.30.230.130">
    <property type="entry name" value="Cullin, Chain C, Domain 2"/>
    <property type="match status" value="1"/>
</dbReference>